<accession>A0A1I8B6Z5</accession>
<feature type="region of interest" description="Disordered" evidence="1">
    <location>
        <begin position="120"/>
        <end position="143"/>
    </location>
</feature>
<evidence type="ECO:0000313" key="3">
    <source>
        <dbReference type="WBParaSite" id="MhA1_Contig155.frz3.gene28"/>
    </source>
</evidence>
<dbReference type="WBParaSite" id="MhA1_Contig155.frz3.gene28">
    <property type="protein sequence ID" value="MhA1_Contig155.frz3.gene28"/>
    <property type="gene ID" value="MhA1_Contig155.frz3.gene28"/>
</dbReference>
<evidence type="ECO:0000313" key="2">
    <source>
        <dbReference type="Proteomes" id="UP000095281"/>
    </source>
</evidence>
<protein>
    <submittedName>
        <fullName evidence="3">Uncharacterized protein</fullName>
    </submittedName>
</protein>
<dbReference type="Gene3D" id="3.90.20.10">
    <property type="match status" value="1"/>
</dbReference>
<proteinExistence type="predicted"/>
<keyword evidence="2" id="KW-1185">Reference proteome</keyword>
<reference evidence="3" key="1">
    <citation type="submission" date="2016-11" db="UniProtKB">
        <authorList>
            <consortium name="WormBaseParasite"/>
        </authorList>
    </citation>
    <scope>IDENTIFICATION</scope>
</reference>
<name>A0A1I8B6Z5_MELHA</name>
<dbReference type="Proteomes" id="UP000095281">
    <property type="component" value="Unplaced"/>
</dbReference>
<organism evidence="2 3">
    <name type="scientific">Meloidogyne hapla</name>
    <name type="common">Root-knot nematode worm</name>
    <dbReference type="NCBI Taxonomy" id="6305"/>
    <lineage>
        <taxon>Eukaryota</taxon>
        <taxon>Metazoa</taxon>
        <taxon>Ecdysozoa</taxon>
        <taxon>Nematoda</taxon>
        <taxon>Chromadorea</taxon>
        <taxon>Rhabditida</taxon>
        <taxon>Tylenchina</taxon>
        <taxon>Tylenchomorpha</taxon>
        <taxon>Tylenchoidea</taxon>
        <taxon>Meloidogynidae</taxon>
        <taxon>Meloidogyninae</taxon>
        <taxon>Meloidogyne</taxon>
    </lineage>
</organism>
<sequence>MEELRRYLEREFGRMNRRFNRRFNALEVSMDGRFRRMNRRFNRRFDAINERFDEVNERFAEVNERFDDVDDHLNLFDQRRVLVTERFELVEERVRILDDRCPCNRPPIVVNEVARRDAHSNDLSNTSSSSSAPHPNQGAADFPLARRIDDGGGALCVPVRGCCASGIKSLLDFGVFAHTPNKVFYYYVYIYIFSKMKVLLVSMPGNVLVLKNVKTEHFERPWEAKQQLLSDDGGFIKLSFDNVLRSSGQEIFHFPIRDSAALIERNLSSGGSSLNKISIDKFLDRFSLVLKGPLFIRGPFDINDSNNIQLAFGLVSPDGAPMSREQHECVQKFIKQWMDVNMDLLVCAFSDLNIEADLYKMLCCLFASLTVGETTPADDNKQCLEM</sequence>
<evidence type="ECO:0000256" key="1">
    <source>
        <dbReference type="SAM" id="MobiDB-lite"/>
    </source>
</evidence>
<dbReference type="AlphaFoldDB" id="A0A1I8B6Z5"/>
<feature type="compositionally biased region" description="Low complexity" evidence="1">
    <location>
        <begin position="121"/>
        <end position="131"/>
    </location>
</feature>